<proteinExistence type="inferred from homology"/>
<dbReference type="AlphaFoldDB" id="A0A3S5ALC9"/>
<evidence type="ECO:0000256" key="4">
    <source>
        <dbReference type="ARBA" id="ARBA00022679"/>
    </source>
</evidence>
<comment type="similarity">
    <text evidence="2 5">Belongs to the glycosyltransferase 10 family.</text>
</comment>
<reference evidence="7" key="1">
    <citation type="submission" date="2018-11" db="EMBL/GenBank/DDBJ databases">
        <authorList>
            <consortium name="Pathogen Informatics"/>
        </authorList>
    </citation>
    <scope>NUCLEOTIDE SEQUENCE</scope>
</reference>
<keyword evidence="4 5" id="KW-0808">Transferase</keyword>
<dbReference type="UniPathway" id="UPA00378"/>
<dbReference type="Proteomes" id="UP000784294">
    <property type="component" value="Unassembled WGS sequence"/>
</dbReference>
<evidence type="ECO:0000313" key="8">
    <source>
        <dbReference type="Proteomes" id="UP000784294"/>
    </source>
</evidence>
<evidence type="ECO:0000256" key="2">
    <source>
        <dbReference type="ARBA" id="ARBA00008919"/>
    </source>
</evidence>
<dbReference type="GO" id="GO:0032580">
    <property type="term" value="C:Golgi cisterna membrane"/>
    <property type="evidence" value="ECO:0007669"/>
    <property type="project" value="UniProtKB-SubCell"/>
</dbReference>
<keyword evidence="5" id="KW-0812">Transmembrane</keyword>
<comment type="subcellular location">
    <subcellularLocation>
        <location evidence="5">Golgi apparatus</location>
        <location evidence="5">Golgi stack membrane</location>
        <topology evidence="5">Single-pass type II membrane protein</topology>
    </subcellularLocation>
</comment>
<comment type="caution">
    <text evidence="7">The sequence shown here is derived from an EMBL/GenBank/DDBJ whole genome shotgun (WGS) entry which is preliminary data.</text>
</comment>
<dbReference type="InterPro" id="IPR055270">
    <property type="entry name" value="Glyco_tran_10_C"/>
</dbReference>
<dbReference type="PANTHER" id="PTHR11929">
    <property type="entry name" value="ALPHA- 1,3 -FUCOSYLTRANSFERASE"/>
    <property type="match status" value="1"/>
</dbReference>
<dbReference type="InterPro" id="IPR001503">
    <property type="entry name" value="Glyco_trans_10"/>
</dbReference>
<keyword evidence="8" id="KW-1185">Reference proteome</keyword>
<gene>
    <name evidence="7" type="ORF">PXEA_LOCUS33221</name>
</gene>
<dbReference type="Gene3D" id="3.40.50.11660">
    <property type="entry name" value="Glycosyl transferase family 10, C-terminal domain"/>
    <property type="match status" value="1"/>
</dbReference>
<comment type="pathway">
    <text evidence="1">Protein modification; protein glycosylation.</text>
</comment>
<dbReference type="SUPFAM" id="SSF53756">
    <property type="entry name" value="UDP-Glycosyltransferase/glycogen phosphorylase"/>
    <property type="match status" value="1"/>
</dbReference>
<dbReference type="OrthoDB" id="427096at2759"/>
<dbReference type="Pfam" id="PF00852">
    <property type="entry name" value="Glyco_transf_10"/>
    <property type="match status" value="1"/>
</dbReference>
<evidence type="ECO:0000256" key="5">
    <source>
        <dbReference type="RuleBase" id="RU003832"/>
    </source>
</evidence>
<keyword evidence="3 5" id="KW-0328">Glycosyltransferase</keyword>
<evidence type="ECO:0000259" key="6">
    <source>
        <dbReference type="Pfam" id="PF00852"/>
    </source>
</evidence>
<dbReference type="InterPro" id="IPR038577">
    <property type="entry name" value="GT10-like_C_sf"/>
</dbReference>
<keyword evidence="5" id="KW-0472">Membrane</keyword>
<sequence length="72" mass="8178">MGAPISDILRYAPPNSFIHVDQFDSQQALAAYLKYLDNNNTAYAEYLAWHLEGKKAGCKEVAHLSRHKLHVH</sequence>
<evidence type="ECO:0000256" key="3">
    <source>
        <dbReference type="ARBA" id="ARBA00022676"/>
    </source>
</evidence>
<dbReference type="EMBL" id="CAAALY010262511">
    <property type="protein sequence ID" value="VEL39781.1"/>
    <property type="molecule type" value="Genomic_DNA"/>
</dbReference>
<keyword evidence="5" id="KW-0333">Golgi apparatus</keyword>
<feature type="domain" description="Fucosyltransferase C-terminal" evidence="6">
    <location>
        <begin position="2"/>
        <end position="54"/>
    </location>
</feature>
<protein>
    <recommendedName>
        <fullName evidence="5">Fucosyltransferase</fullName>
        <ecNumber evidence="5">2.4.1.-</ecNumber>
    </recommendedName>
</protein>
<evidence type="ECO:0000313" key="7">
    <source>
        <dbReference type="EMBL" id="VEL39781.1"/>
    </source>
</evidence>
<name>A0A3S5ALC9_9PLAT</name>
<dbReference type="PANTHER" id="PTHR11929:SF194">
    <property type="entry name" value="ALPHA-(1,3)-FUCOSYLTRANSFERASE 10"/>
    <property type="match status" value="1"/>
</dbReference>
<accession>A0A3S5ALC9</accession>
<dbReference type="GO" id="GO:0046920">
    <property type="term" value="F:alpha-(1-&gt;3)-fucosyltransferase activity"/>
    <property type="evidence" value="ECO:0007669"/>
    <property type="project" value="TreeGrafter"/>
</dbReference>
<organism evidence="7 8">
    <name type="scientific">Protopolystoma xenopodis</name>
    <dbReference type="NCBI Taxonomy" id="117903"/>
    <lineage>
        <taxon>Eukaryota</taxon>
        <taxon>Metazoa</taxon>
        <taxon>Spiralia</taxon>
        <taxon>Lophotrochozoa</taxon>
        <taxon>Platyhelminthes</taxon>
        <taxon>Monogenea</taxon>
        <taxon>Polyopisthocotylea</taxon>
        <taxon>Polystomatidea</taxon>
        <taxon>Polystomatidae</taxon>
        <taxon>Protopolystoma</taxon>
    </lineage>
</organism>
<evidence type="ECO:0000256" key="1">
    <source>
        <dbReference type="ARBA" id="ARBA00004922"/>
    </source>
</evidence>
<dbReference type="EC" id="2.4.1.-" evidence="5"/>